<name>A0A0F9EWK1_9ZZZZ</name>
<keyword evidence="1" id="KW-0812">Transmembrane</keyword>
<dbReference type="EMBL" id="LAZR01025840">
    <property type="protein sequence ID" value="KKL70641.1"/>
    <property type="molecule type" value="Genomic_DNA"/>
</dbReference>
<gene>
    <name evidence="2" type="ORF">LCGC14_2102880</name>
</gene>
<evidence type="ECO:0000313" key="2">
    <source>
        <dbReference type="EMBL" id="KKL70641.1"/>
    </source>
</evidence>
<evidence type="ECO:0000256" key="1">
    <source>
        <dbReference type="SAM" id="Phobius"/>
    </source>
</evidence>
<proteinExistence type="predicted"/>
<feature type="transmembrane region" description="Helical" evidence="1">
    <location>
        <begin position="43"/>
        <end position="62"/>
    </location>
</feature>
<accession>A0A0F9EWK1</accession>
<organism evidence="2">
    <name type="scientific">marine sediment metagenome</name>
    <dbReference type="NCBI Taxonomy" id="412755"/>
    <lineage>
        <taxon>unclassified sequences</taxon>
        <taxon>metagenomes</taxon>
        <taxon>ecological metagenomes</taxon>
    </lineage>
</organism>
<dbReference type="AlphaFoldDB" id="A0A0F9EWK1"/>
<comment type="caution">
    <text evidence="2">The sequence shown here is derived from an EMBL/GenBank/DDBJ whole genome shotgun (WGS) entry which is preliminary data.</text>
</comment>
<keyword evidence="1" id="KW-1133">Transmembrane helix</keyword>
<keyword evidence="1" id="KW-0472">Membrane</keyword>
<protein>
    <submittedName>
        <fullName evidence="2">Uncharacterized protein</fullName>
    </submittedName>
</protein>
<reference evidence="2" key="1">
    <citation type="journal article" date="2015" name="Nature">
        <title>Complex archaea that bridge the gap between prokaryotes and eukaryotes.</title>
        <authorList>
            <person name="Spang A."/>
            <person name="Saw J.H."/>
            <person name="Jorgensen S.L."/>
            <person name="Zaremba-Niedzwiedzka K."/>
            <person name="Martijn J."/>
            <person name="Lind A.E."/>
            <person name="van Eijk R."/>
            <person name="Schleper C."/>
            <person name="Guy L."/>
            <person name="Ettema T.J."/>
        </authorList>
    </citation>
    <scope>NUCLEOTIDE SEQUENCE</scope>
</reference>
<feature type="transmembrane region" description="Helical" evidence="1">
    <location>
        <begin position="17"/>
        <end position="37"/>
    </location>
</feature>
<sequence length="79" mass="8746">MEQGTGIEGPARRLLRLWLWATPLGMLALAVLFGVLAVGEEKWGLLAAMVVLALTAVGLWLVQWRLLKRIANLHSEAER</sequence>